<dbReference type="Proteomes" id="UP000598488">
    <property type="component" value="Unassembled WGS sequence"/>
</dbReference>
<dbReference type="PROSITE" id="PS50042">
    <property type="entry name" value="CNMP_BINDING_3"/>
    <property type="match status" value="1"/>
</dbReference>
<dbReference type="Gene3D" id="2.60.120.10">
    <property type="entry name" value="Jelly Rolls"/>
    <property type="match status" value="1"/>
</dbReference>
<proteinExistence type="predicted"/>
<dbReference type="Pfam" id="PF00027">
    <property type="entry name" value="cNMP_binding"/>
    <property type="match status" value="1"/>
</dbReference>
<protein>
    <submittedName>
        <fullName evidence="2">Crp/Fnr family transcriptional regulator</fullName>
    </submittedName>
</protein>
<dbReference type="CDD" id="cd00038">
    <property type="entry name" value="CAP_ED"/>
    <property type="match status" value="1"/>
</dbReference>
<evidence type="ECO:0000313" key="3">
    <source>
        <dbReference type="Proteomes" id="UP000598488"/>
    </source>
</evidence>
<dbReference type="InterPro" id="IPR000595">
    <property type="entry name" value="cNMP-bd_dom"/>
</dbReference>
<organism evidence="2 3">
    <name type="scientific">Marinomonas ostreistagni</name>
    <dbReference type="NCBI Taxonomy" id="359209"/>
    <lineage>
        <taxon>Bacteria</taxon>
        <taxon>Pseudomonadati</taxon>
        <taxon>Pseudomonadota</taxon>
        <taxon>Gammaproteobacteria</taxon>
        <taxon>Oceanospirillales</taxon>
        <taxon>Oceanospirillaceae</taxon>
        <taxon>Marinomonas</taxon>
    </lineage>
</organism>
<dbReference type="EMBL" id="JAEMUH010000018">
    <property type="protein sequence ID" value="MBJ7552317.1"/>
    <property type="molecule type" value="Genomic_DNA"/>
</dbReference>
<keyword evidence="3" id="KW-1185">Reference proteome</keyword>
<dbReference type="RefSeq" id="WP_199463892.1">
    <property type="nucleotide sequence ID" value="NZ_JAEMUH010000018.1"/>
</dbReference>
<dbReference type="InterPro" id="IPR018490">
    <property type="entry name" value="cNMP-bd_dom_sf"/>
</dbReference>
<feature type="domain" description="Cyclic nucleotide-binding" evidence="1">
    <location>
        <begin position="28"/>
        <end position="118"/>
    </location>
</feature>
<dbReference type="SUPFAM" id="SSF51206">
    <property type="entry name" value="cAMP-binding domain-like"/>
    <property type="match status" value="1"/>
</dbReference>
<name>A0ABS0ZF63_9GAMM</name>
<evidence type="ECO:0000313" key="2">
    <source>
        <dbReference type="EMBL" id="MBJ7552317.1"/>
    </source>
</evidence>
<dbReference type="InterPro" id="IPR014710">
    <property type="entry name" value="RmlC-like_jellyroll"/>
</dbReference>
<comment type="caution">
    <text evidence="2">The sequence shown here is derived from an EMBL/GenBank/DDBJ whole genome shotgun (WGS) entry which is preliminary data.</text>
</comment>
<sequence length="197" mass="22923">MDKQFLMQQLRHFFDQYQAGIDWERCKIEPKVHVLNKGECLLKQGELSDRMFFLGSGLVRYYSLSESGKEYTQTLTKAPRLVGSTQALTLARPALFSIEALTTSVALSFHWQLFYQQMSQDLAFTQAYVRFLESIFISKEQKEHAMVKHSATQRYLDFCRDFSELMETLPKQQIASYIGITPIALSRIRTQLKNDEQ</sequence>
<evidence type="ECO:0000259" key="1">
    <source>
        <dbReference type="PROSITE" id="PS50042"/>
    </source>
</evidence>
<accession>A0ABS0ZF63</accession>
<reference evidence="2 3" key="1">
    <citation type="submission" date="2020-12" db="EMBL/GenBank/DDBJ databases">
        <title>Comparative genome analysis of fungal antagonists Marinomonas ostreistagni 398 and M. spartinae 468.</title>
        <authorList>
            <person name="Fields J.L."/>
            <person name="Mavrodi O.V."/>
            <person name="Biber P.D."/>
            <person name="Indest K.J."/>
            <person name="Mavrodi D.V."/>
        </authorList>
    </citation>
    <scope>NUCLEOTIDE SEQUENCE [LARGE SCALE GENOMIC DNA]</scope>
    <source>
        <strain evidence="2 3">USM7</strain>
    </source>
</reference>
<gene>
    <name evidence="2" type="ORF">JHD44_16630</name>
</gene>